<name>A0A0G0TWA1_9BACT</name>
<accession>A0A0G0TWA1</accession>
<dbReference type="PANTHER" id="PTHR33571:SF14">
    <property type="entry name" value="PROTEIN ADENYLYLTRANSFERASE MJ0435-RELATED"/>
    <property type="match status" value="1"/>
</dbReference>
<comment type="caution">
    <text evidence="11">The sequence shown here is derived from an EMBL/GenBank/DDBJ whole genome shotgun (WGS) entry which is preliminary data.</text>
</comment>
<dbReference type="InterPro" id="IPR002934">
    <property type="entry name" value="Polymerase_NTP_transf_dom"/>
</dbReference>
<evidence type="ECO:0000259" key="10">
    <source>
        <dbReference type="Pfam" id="PF01909"/>
    </source>
</evidence>
<dbReference type="InterPro" id="IPR052038">
    <property type="entry name" value="Type-VII_TA_antitoxin"/>
</dbReference>
<evidence type="ECO:0000256" key="7">
    <source>
        <dbReference type="ARBA" id="ARBA00022840"/>
    </source>
</evidence>
<dbReference type="AlphaFoldDB" id="A0A0G0TWA1"/>
<dbReference type="SUPFAM" id="SSF81301">
    <property type="entry name" value="Nucleotidyltransferase"/>
    <property type="match status" value="1"/>
</dbReference>
<comment type="similarity">
    <text evidence="9">Belongs to the MntA antitoxin family.</text>
</comment>
<dbReference type="Proteomes" id="UP000034881">
    <property type="component" value="Unassembled WGS sequence"/>
</dbReference>
<gene>
    <name evidence="11" type="ORF">UT77_C0003G0032</name>
</gene>
<keyword evidence="4" id="KW-0548">Nucleotidyltransferase</keyword>
<dbReference type="GO" id="GO:0016779">
    <property type="term" value="F:nucleotidyltransferase activity"/>
    <property type="evidence" value="ECO:0007669"/>
    <property type="project" value="UniProtKB-KW"/>
</dbReference>
<dbReference type="PANTHER" id="PTHR33571">
    <property type="entry name" value="SSL8005 PROTEIN"/>
    <property type="match status" value="1"/>
</dbReference>
<reference evidence="11 12" key="1">
    <citation type="journal article" date="2015" name="Nature">
        <title>rRNA introns, odd ribosomes, and small enigmatic genomes across a large radiation of phyla.</title>
        <authorList>
            <person name="Brown C.T."/>
            <person name="Hug L.A."/>
            <person name="Thomas B.C."/>
            <person name="Sharon I."/>
            <person name="Castelle C.J."/>
            <person name="Singh A."/>
            <person name="Wilkins M.J."/>
            <person name="Williams K.H."/>
            <person name="Banfield J.F."/>
        </authorList>
    </citation>
    <scope>NUCLEOTIDE SEQUENCE [LARGE SCALE GENOMIC DNA]</scope>
</reference>
<keyword evidence="8" id="KW-0460">Magnesium</keyword>
<proteinExistence type="inferred from homology"/>
<organism evidence="11 12">
    <name type="scientific">Candidatus Daviesbacteria bacterium GW2011_GWC2_40_12</name>
    <dbReference type="NCBI Taxonomy" id="1618431"/>
    <lineage>
        <taxon>Bacteria</taxon>
        <taxon>Candidatus Daviesiibacteriota</taxon>
    </lineage>
</organism>
<evidence type="ECO:0000256" key="5">
    <source>
        <dbReference type="ARBA" id="ARBA00022723"/>
    </source>
</evidence>
<keyword evidence="2" id="KW-1277">Toxin-antitoxin system</keyword>
<evidence type="ECO:0000256" key="1">
    <source>
        <dbReference type="ARBA" id="ARBA00001946"/>
    </source>
</evidence>
<keyword evidence="5" id="KW-0479">Metal-binding</keyword>
<keyword evidence="3" id="KW-0808">Transferase</keyword>
<evidence type="ECO:0000256" key="8">
    <source>
        <dbReference type="ARBA" id="ARBA00022842"/>
    </source>
</evidence>
<dbReference type="GO" id="GO:0005524">
    <property type="term" value="F:ATP binding"/>
    <property type="evidence" value="ECO:0007669"/>
    <property type="project" value="UniProtKB-KW"/>
</dbReference>
<dbReference type="EMBL" id="LBYB01000003">
    <property type="protein sequence ID" value="KKR42237.1"/>
    <property type="molecule type" value="Genomic_DNA"/>
</dbReference>
<dbReference type="InterPro" id="IPR043519">
    <property type="entry name" value="NT_sf"/>
</dbReference>
<evidence type="ECO:0000256" key="9">
    <source>
        <dbReference type="ARBA" id="ARBA00038276"/>
    </source>
</evidence>
<keyword evidence="6" id="KW-0547">Nucleotide-binding</keyword>
<evidence type="ECO:0000313" key="12">
    <source>
        <dbReference type="Proteomes" id="UP000034881"/>
    </source>
</evidence>
<protein>
    <submittedName>
        <fullName evidence="11">Polymerase beta domain protein region protein</fullName>
    </submittedName>
</protein>
<feature type="domain" description="Polymerase nucleotidyl transferase" evidence="10">
    <location>
        <begin position="15"/>
        <end position="95"/>
    </location>
</feature>
<dbReference type="Pfam" id="PF01909">
    <property type="entry name" value="NTP_transf_2"/>
    <property type="match status" value="1"/>
</dbReference>
<evidence type="ECO:0000256" key="2">
    <source>
        <dbReference type="ARBA" id="ARBA00022649"/>
    </source>
</evidence>
<dbReference type="Gene3D" id="3.30.460.10">
    <property type="entry name" value="Beta Polymerase, domain 2"/>
    <property type="match status" value="1"/>
</dbReference>
<evidence type="ECO:0000256" key="3">
    <source>
        <dbReference type="ARBA" id="ARBA00022679"/>
    </source>
</evidence>
<sequence>MKINQIKGVLQKNMDILKSQYGVKTIGVFGSFSRGDERGGSDIDMLVEFSKPVGFFKFIELEEFLGKLTGKKVDLVTKKALKPAIKNEILQEVSYV</sequence>
<evidence type="ECO:0000256" key="4">
    <source>
        <dbReference type="ARBA" id="ARBA00022695"/>
    </source>
</evidence>
<dbReference type="CDD" id="cd05403">
    <property type="entry name" value="NT_KNTase_like"/>
    <property type="match status" value="1"/>
</dbReference>
<comment type="cofactor">
    <cofactor evidence="1">
        <name>Mg(2+)</name>
        <dbReference type="ChEBI" id="CHEBI:18420"/>
    </cofactor>
</comment>
<evidence type="ECO:0000256" key="6">
    <source>
        <dbReference type="ARBA" id="ARBA00022741"/>
    </source>
</evidence>
<keyword evidence="7" id="KW-0067">ATP-binding</keyword>
<dbReference type="GO" id="GO:0046872">
    <property type="term" value="F:metal ion binding"/>
    <property type="evidence" value="ECO:0007669"/>
    <property type="project" value="UniProtKB-KW"/>
</dbReference>
<evidence type="ECO:0000313" key="11">
    <source>
        <dbReference type="EMBL" id="KKR42237.1"/>
    </source>
</evidence>